<keyword evidence="1" id="KW-1133">Transmembrane helix</keyword>
<feature type="transmembrane region" description="Helical" evidence="1">
    <location>
        <begin position="20"/>
        <end position="40"/>
    </location>
</feature>
<comment type="caution">
    <text evidence="2">The sequence shown here is derived from an EMBL/GenBank/DDBJ whole genome shotgun (WGS) entry which is preliminary data.</text>
</comment>
<dbReference type="AlphaFoldDB" id="A0A3B9GWV2"/>
<sequence length="98" mass="10460">MSDSIETEDTLAPSKGFKFPTAYTILFALIALVALGTWIVPAGQYQRAENAELGREVPIPGTYETVDANPQGIVDVFLAPIGGFYNPDSNQAQAIDVA</sequence>
<evidence type="ECO:0000313" key="2">
    <source>
        <dbReference type="EMBL" id="HAE26935.1"/>
    </source>
</evidence>
<organism evidence="2 3">
    <name type="scientific">Hyphomonas adhaerens</name>
    <dbReference type="NCBI Taxonomy" id="81029"/>
    <lineage>
        <taxon>Bacteria</taxon>
        <taxon>Pseudomonadati</taxon>
        <taxon>Pseudomonadota</taxon>
        <taxon>Alphaproteobacteria</taxon>
        <taxon>Hyphomonadales</taxon>
        <taxon>Hyphomonadaceae</taxon>
        <taxon>Hyphomonas</taxon>
    </lineage>
</organism>
<keyword evidence="1" id="KW-0812">Transmembrane</keyword>
<accession>A0A3B9GWV2</accession>
<protein>
    <submittedName>
        <fullName evidence="2">C4-dicarboxylate ABC transporter</fullName>
    </submittedName>
</protein>
<evidence type="ECO:0000313" key="3">
    <source>
        <dbReference type="Proteomes" id="UP000259610"/>
    </source>
</evidence>
<proteinExistence type="predicted"/>
<keyword evidence="1" id="KW-0472">Membrane</keyword>
<name>A0A3B9GWV2_9PROT</name>
<feature type="non-terminal residue" evidence="2">
    <location>
        <position position="98"/>
    </location>
</feature>
<dbReference type="EMBL" id="DMAN01000158">
    <property type="protein sequence ID" value="HAE26935.1"/>
    <property type="molecule type" value="Genomic_DNA"/>
</dbReference>
<evidence type="ECO:0000256" key="1">
    <source>
        <dbReference type="SAM" id="Phobius"/>
    </source>
</evidence>
<dbReference type="Proteomes" id="UP000259610">
    <property type="component" value="Unassembled WGS sequence"/>
</dbReference>
<reference evidence="2 3" key="1">
    <citation type="journal article" date="2018" name="Nat. Biotechnol.">
        <title>A standardized bacterial taxonomy based on genome phylogeny substantially revises the tree of life.</title>
        <authorList>
            <person name="Parks D.H."/>
            <person name="Chuvochina M."/>
            <person name="Waite D.W."/>
            <person name="Rinke C."/>
            <person name="Skarshewski A."/>
            <person name="Chaumeil P.A."/>
            <person name="Hugenholtz P."/>
        </authorList>
    </citation>
    <scope>NUCLEOTIDE SEQUENCE [LARGE SCALE GENOMIC DNA]</scope>
    <source>
        <strain evidence="2">UBA8733</strain>
    </source>
</reference>
<gene>
    <name evidence="2" type="ORF">DCG58_07240</name>
</gene>